<name>M5RZB6_9BACT</name>
<dbReference type="STRING" id="1263868.RESH_04745"/>
<dbReference type="EMBL" id="ANOF01000152">
    <property type="protein sequence ID" value="EMI24698.1"/>
    <property type="molecule type" value="Genomic_DNA"/>
</dbReference>
<sequence>MKPFAALLLLTTSLLATGCDSEPALHPISGHVTLGGKPYERLIVYVRPVDENVTQFNLGVGETDATGKLFLRSTAGTGLAAGKYRVSFTCIVSGSGQTVGSSDEKADDDRRLITKDLVPPAYGDGGESRLEFDVVPGTDNRIEFDIPSKQS</sequence>
<evidence type="ECO:0000313" key="2">
    <source>
        <dbReference type="EMBL" id="EMI24698.1"/>
    </source>
</evidence>
<feature type="signal peptide" evidence="1">
    <location>
        <begin position="1"/>
        <end position="18"/>
    </location>
</feature>
<evidence type="ECO:0000313" key="3">
    <source>
        <dbReference type="Proteomes" id="UP000011996"/>
    </source>
</evidence>
<dbReference type="RefSeq" id="WP_008670203.1">
    <property type="nucleotide sequence ID" value="NZ_ANOF01000152.1"/>
</dbReference>
<protein>
    <submittedName>
        <fullName evidence="2">Putative secreted protein</fullName>
    </submittedName>
</protein>
<dbReference type="AlphaFoldDB" id="M5RZB6"/>
<feature type="chain" id="PRO_5004071147" evidence="1">
    <location>
        <begin position="19"/>
        <end position="151"/>
    </location>
</feature>
<keyword evidence="1" id="KW-0732">Signal</keyword>
<dbReference type="PROSITE" id="PS51257">
    <property type="entry name" value="PROKAR_LIPOPROTEIN"/>
    <property type="match status" value="1"/>
</dbReference>
<gene>
    <name evidence="2" type="ORF">RESH_04745</name>
</gene>
<organism evidence="2 3">
    <name type="scientific">Rhodopirellula europaea SH398</name>
    <dbReference type="NCBI Taxonomy" id="1263868"/>
    <lineage>
        <taxon>Bacteria</taxon>
        <taxon>Pseudomonadati</taxon>
        <taxon>Planctomycetota</taxon>
        <taxon>Planctomycetia</taxon>
        <taxon>Pirellulales</taxon>
        <taxon>Pirellulaceae</taxon>
        <taxon>Rhodopirellula</taxon>
    </lineage>
</organism>
<evidence type="ECO:0000256" key="1">
    <source>
        <dbReference type="SAM" id="SignalP"/>
    </source>
</evidence>
<dbReference type="OrthoDB" id="288597at2"/>
<comment type="caution">
    <text evidence="2">The sequence shown here is derived from an EMBL/GenBank/DDBJ whole genome shotgun (WGS) entry which is preliminary data.</text>
</comment>
<reference evidence="2 3" key="1">
    <citation type="journal article" date="2013" name="Mar. Genomics">
        <title>Expression of sulfatases in Rhodopirellula baltica and the diversity of sulfatases in the genus Rhodopirellula.</title>
        <authorList>
            <person name="Wegner C.E."/>
            <person name="Richter-Heitmann T."/>
            <person name="Klindworth A."/>
            <person name="Klockow C."/>
            <person name="Richter M."/>
            <person name="Achstetter T."/>
            <person name="Glockner F.O."/>
            <person name="Harder J."/>
        </authorList>
    </citation>
    <scope>NUCLEOTIDE SEQUENCE [LARGE SCALE GENOMIC DNA]</scope>
    <source>
        <strain evidence="2 3">SH398</strain>
    </source>
</reference>
<dbReference type="Proteomes" id="UP000011996">
    <property type="component" value="Unassembled WGS sequence"/>
</dbReference>
<proteinExistence type="predicted"/>
<dbReference type="PATRIC" id="fig|1263868.3.peg.5148"/>
<accession>M5RZB6</accession>